<reference evidence="11 12" key="1">
    <citation type="journal article" date="2012" name="J. Bacteriol.">
        <title>Genome sequence of proteorhodopsin-containing sea ice bacterium Glaciecola punicea ACAM 611T.</title>
        <authorList>
            <person name="Qin Q.-L."/>
            <person name="Xie B.-B."/>
            <person name="Shu Y.-L."/>
            <person name="Rong J.-C."/>
            <person name="Zhao D.-L."/>
            <person name="Zhang X.-Y."/>
            <person name="Chen X.-L."/>
            <person name="Zhou B.-C."/>
            <person name="Zhanga Y.-Z."/>
        </authorList>
    </citation>
    <scope>NUCLEOTIDE SEQUENCE [LARGE SCALE GENOMIC DNA]</scope>
    <source>
        <strain evidence="11 12">ACAM 611</strain>
    </source>
</reference>
<dbReference type="GO" id="GO:0009062">
    <property type="term" value="P:fatty acid catabolic process"/>
    <property type="evidence" value="ECO:0007669"/>
    <property type="project" value="TreeGrafter"/>
</dbReference>
<dbReference type="InterPro" id="IPR042171">
    <property type="entry name" value="Acyl-CoA_hotdog"/>
</dbReference>
<keyword evidence="3 11" id="KW-0378">Hydrolase</keyword>
<dbReference type="PANTHER" id="PTHR11066:SF34">
    <property type="entry name" value="ACYL-COENZYME A THIOESTERASE 8"/>
    <property type="match status" value="1"/>
</dbReference>
<comment type="similarity">
    <text evidence="1">Belongs to the C/M/P thioester hydrolase family.</text>
</comment>
<dbReference type="GO" id="GO:0005829">
    <property type="term" value="C:cytosol"/>
    <property type="evidence" value="ECO:0007669"/>
    <property type="project" value="TreeGrafter"/>
</dbReference>
<dbReference type="Pfam" id="PF02551">
    <property type="entry name" value="Acyl_CoA_thio"/>
    <property type="match status" value="1"/>
</dbReference>
<sequence length="287" mass="32688">MSDARLQSLFELTALEKGLYEGKSWDLGFPALYGGQVLGQSVIAAYRSLPDDRRIHSFHSYFLLPGDATKPVTYEVETVRDGRSFSARRVKAIQNKRTIFYMTASFQKVEEGLSHQFSVMPDVPKPESVEKDIKFHEVNFSKLSKKMKEALPFHRPVDIRTINASHMFDTVKREPKRQLWFKGRDETSNDVGLNQASLAYASDFQFLSTALGAHGLAIQDKNLRLATIDHAMWFHHSFRFDDWLMYDMESPFSGNGRALVQGKIYNKEGLLVASSVQEGLLRLAKTE</sequence>
<evidence type="ECO:0000256" key="6">
    <source>
        <dbReference type="ARBA" id="ARBA00050943"/>
    </source>
</evidence>
<dbReference type="InterPro" id="IPR025652">
    <property type="entry name" value="TesB_C"/>
</dbReference>
<evidence type="ECO:0000259" key="10">
    <source>
        <dbReference type="Pfam" id="PF13622"/>
    </source>
</evidence>
<organism evidence="11 12">
    <name type="scientific">Glaciecola punicea ACAM 611</name>
    <dbReference type="NCBI Taxonomy" id="1121923"/>
    <lineage>
        <taxon>Bacteria</taxon>
        <taxon>Pseudomonadati</taxon>
        <taxon>Pseudomonadota</taxon>
        <taxon>Gammaproteobacteria</taxon>
        <taxon>Alteromonadales</taxon>
        <taxon>Alteromonadaceae</taxon>
        <taxon>Glaciecola</taxon>
    </lineage>
</organism>
<evidence type="ECO:0000256" key="7">
    <source>
        <dbReference type="ARBA" id="ARBA00071120"/>
    </source>
</evidence>
<dbReference type="AlphaFoldDB" id="H5T9Y1"/>
<dbReference type="STRING" id="56804.BAE46_01450"/>
<dbReference type="Pfam" id="PF13622">
    <property type="entry name" value="4HBT_3"/>
    <property type="match status" value="1"/>
</dbReference>
<evidence type="ECO:0000256" key="3">
    <source>
        <dbReference type="ARBA" id="ARBA00022801"/>
    </source>
</evidence>
<evidence type="ECO:0000313" key="12">
    <source>
        <dbReference type="Proteomes" id="UP000053586"/>
    </source>
</evidence>
<comment type="catalytic activity">
    <reaction evidence="6">
        <text>a fatty acyl-CoA + H2O = a fatty acid + CoA + H(+)</text>
        <dbReference type="Rhea" id="RHEA:16781"/>
        <dbReference type="ChEBI" id="CHEBI:15377"/>
        <dbReference type="ChEBI" id="CHEBI:15378"/>
        <dbReference type="ChEBI" id="CHEBI:28868"/>
        <dbReference type="ChEBI" id="CHEBI:57287"/>
        <dbReference type="ChEBI" id="CHEBI:77636"/>
        <dbReference type="EC" id="3.1.2.20"/>
    </reaction>
    <physiologicalReaction direction="left-to-right" evidence="6">
        <dbReference type="Rhea" id="RHEA:16782"/>
    </physiologicalReaction>
</comment>
<gene>
    <name evidence="11" type="primary">tesB</name>
    <name evidence="11" type="ORF">GPUN_0977</name>
</gene>
<dbReference type="EMBL" id="BAET01000007">
    <property type="protein sequence ID" value="GAB55108.1"/>
    <property type="molecule type" value="Genomic_DNA"/>
</dbReference>
<dbReference type="RefSeq" id="WP_006003876.1">
    <property type="nucleotide sequence ID" value="NZ_BAET01000007.1"/>
</dbReference>
<proteinExistence type="inferred from homology"/>
<dbReference type="InterPro" id="IPR029069">
    <property type="entry name" value="HotDog_dom_sf"/>
</dbReference>
<dbReference type="Gene3D" id="2.40.160.210">
    <property type="entry name" value="Acyl-CoA thioesterase, double hotdog domain"/>
    <property type="match status" value="1"/>
</dbReference>
<evidence type="ECO:0000256" key="1">
    <source>
        <dbReference type="ARBA" id="ARBA00006538"/>
    </source>
</evidence>
<comment type="caution">
    <text evidence="11">The sequence shown here is derived from an EMBL/GenBank/DDBJ whole genome shotgun (WGS) entry which is preliminary data.</text>
</comment>
<evidence type="ECO:0000313" key="11">
    <source>
        <dbReference type="EMBL" id="GAB55108.1"/>
    </source>
</evidence>
<evidence type="ECO:0000256" key="5">
    <source>
        <dbReference type="ARBA" id="ARBA00038894"/>
    </source>
</evidence>
<dbReference type="GO" id="GO:0006637">
    <property type="term" value="P:acyl-CoA metabolic process"/>
    <property type="evidence" value="ECO:0007669"/>
    <property type="project" value="InterPro"/>
</dbReference>
<dbReference type="GO" id="GO:0047617">
    <property type="term" value="F:fatty acyl-CoA hydrolase activity"/>
    <property type="evidence" value="ECO:0007669"/>
    <property type="project" value="UniProtKB-EC"/>
</dbReference>
<dbReference type="CDD" id="cd03445">
    <property type="entry name" value="Thioesterase_II_repeat2"/>
    <property type="match status" value="1"/>
</dbReference>
<evidence type="ECO:0000256" key="2">
    <source>
        <dbReference type="ARBA" id="ARBA00011881"/>
    </source>
</evidence>
<dbReference type="SUPFAM" id="SSF54637">
    <property type="entry name" value="Thioesterase/thiol ester dehydrase-isomerase"/>
    <property type="match status" value="2"/>
</dbReference>
<dbReference type="PANTHER" id="PTHR11066">
    <property type="entry name" value="ACYL-COA THIOESTERASE"/>
    <property type="match status" value="1"/>
</dbReference>
<dbReference type="OrthoDB" id="9781019at2"/>
<dbReference type="Proteomes" id="UP000053586">
    <property type="component" value="Unassembled WGS sequence"/>
</dbReference>
<dbReference type="InterPro" id="IPR003703">
    <property type="entry name" value="Acyl_CoA_thio"/>
</dbReference>
<keyword evidence="4" id="KW-0443">Lipid metabolism</keyword>
<dbReference type="CDD" id="cd03444">
    <property type="entry name" value="Thioesterase_II_repeat1"/>
    <property type="match status" value="1"/>
</dbReference>
<feature type="domain" description="Acyl-CoA thioesterase-like N-terminal HotDog" evidence="10">
    <location>
        <begin position="24"/>
        <end position="107"/>
    </location>
</feature>
<dbReference type="eggNOG" id="COG1946">
    <property type="taxonomic scope" value="Bacteria"/>
</dbReference>
<evidence type="ECO:0000256" key="4">
    <source>
        <dbReference type="ARBA" id="ARBA00023098"/>
    </source>
</evidence>
<name>H5T9Y1_9ALTE</name>
<accession>H5T9Y1</accession>
<feature type="domain" description="Acyl-CoA thioesterase 2 C-terminal" evidence="9">
    <location>
        <begin position="156"/>
        <end position="280"/>
    </location>
</feature>
<dbReference type="InterPro" id="IPR049449">
    <property type="entry name" value="TesB_ACOT8-like_N"/>
</dbReference>
<evidence type="ECO:0000256" key="8">
    <source>
        <dbReference type="ARBA" id="ARBA00079653"/>
    </source>
</evidence>
<protein>
    <recommendedName>
        <fullName evidence="7">Acyl-CoA thioesterase 2</fullName>
        <ecNumber evidence="5">3.1.2.20</ecNumber>
    </recommendedName>
    <alternativeName>
        <fullName evidence="8">Thioesterase II</fullName>
    </alternativeName>
</protein>
<dbReference type="EC" id="3.1.2.20" evidence="5"/>
<reference evidence="11 12" key="2">
    <citation type="journal article" date="2017" name="Antonie Van Leeuwenhoek">
        <title>Rhizobium rhizosphaerae sp. nov., a novel species isolated from rice rhizosphere.</title>
        <authorList>
            <person name="Zhao J.J."/>
            <person name="Zhang J."/>
            <person name="Zhang R.J."/>
            <person name="Zhang C.W."/>
            <person name="Yin H.Q."/>
            <person name="Zhang X.X."/>
        </authorList>
    </citation>
    <scope>NUCLEOTIDE SEQUENCE [LARGE SCALE GENOMIC DNA]</scope>
    <source>
        <strain evidence="11 12">ACAM 611</strain>
    </source>
</reference>
<comment type="subunit">
    <text evidence="2">Homotetramer.</text>
</comment>
<dbReference type="FunFam" id="2.40.160.210:FF:000001">
    <property type="entry name" value="Acyl-CoA thioesterase II"/>
    <property type="match status" value="1"/>
</dbReference>
<keyword evidence="12" id="KW-1185">Reference proteome</keyword>
<evidence type="ECO:0000259" key="9">
    <source>
        <dbReference type="Pfam" id="PF02551"/>
    </source>
</evidence>